<organism evidence="3 4">
    <name type="scientific">Streptomyces kunmingensis</name>
    <dbReference type="NCBI Taxonomy" id="68225"/>
    <lineage>
        <taxon>Bacteria</taxon>
        <taxon>Bacillati</taxon>
        <taxon>Actinomycetota</taxon>
        <taxon>Actinomycetes</taxon>
        <taxon>Kitasatosporales</taxon>
        <taxon>Streptomycetaceae</taxon>
        <taxon>Streptomyces</taxon>
    </lineage>
</organism>
<reference evidence="3 4" key="1">
    <citation type="submission" date="2022-10" db="EMBL/GenBank/DDBJ databases">
        <authorList>
            <person name="Xie J."/>
            <person name="Shen N."/>
        </authorList>
    </citation>
    <scope>NUCLEOTIDE SEQUENCE [LARGE SCALE GENOMIC DNA]</scope>
    <source>
        <strain evidence="3 4">DSM 41681</strain>
    </source>
</reference>
<feature type="region of interest" description="Disordered" evidence="1">
    <location>
        <begin position="1"/>
        <end position="24"/>
    </location>
</feature>
<keyword evidence="4" id="KW-1185">Reference proteome</keyword>
<sequence>MGRAPNPNRTDAQWRKSSYSGTSGGDCVEVATLPATVAVRDSKNLGIGPFRVAPTAFTAFVAAVSQDRI</sequence>
<dbReference type="InterPro" id="IPR007278">
    <property type="entry name" value="DUF397"/>
</dbReference>
<evidence type="ECO:0000313" key="4">
    <source>
        <dbReference type="Proteomes" id="UP001352223"/>
    </source>
</evidence>
<evidence type="ECO:0000256" key="1">
    <source>
        <dbReference type="SAM" id="MobiDB-lite"/>
    </source>
</evidence>
<evidence type="ECO:0000259" key="2">
    <source>
        <dbReference type="Pfam" id="PF04149"/>
    </source>
</evidence>
<protein>
    <submittedName>
        <fullName evidence="3">DUF397 domain-containing protein</fullName>
    </submittedName>
</protein>
<gene>
    <name evidence="3" type="ORF">OKJ48_01600</name>
</gene>
<evidence type="ECO:0000313" key="3">
    <source>
        <dbReference type="EMBL" id="MEB3958957.1"/>
    </source>
</evidence>
<comment type="caution">
    <text evidence="3">The sequence shown here is derived from an EMBL/GenBank/DDBJ whole genome shotgun (WGS) entry which is preliminary data.</text>
</comment>
<dbReference type="EMBL" id="JAOZYB010000002">
    <property type="protein sequence ID" value="MEB3958957.1"/>
    <property type="molecule type" value="Genomic_DNA"/>
</dbReference>
<feature type="compositionally biased region" description="Polar residues" evidence="1">
    <location>
        <begin position="7"/>
        <end position="21"/>
    </location>
</feature>
<accession>A0ABU6C2M7</accession>
<name>A0ABU6C2M7_9ACTN</name>
<dbReference type="Pfam" id="PF04149">
    <property type="entry name" value="DUF397"/>
    <property type="match status" value="1"/>
</dbReference>
<dbReference type="Proteomes" id="UP001352223">
    <property type="component" value="Unassembled WGS sequence"/>
</dbReference>
<feature type="domain" description="DUF397" evidence="2">
    <location>
        <begin position="12"/>
        <end position="64"/>
    </location>
</feature>
<proteinExistence type="predicted"/>